<reference evidence="4 5" key="1">
    <citation type="submission" date="2014-10" db="EMBL/GenBank/DDBJ databases">
        <title>Draft genome of anammox bacterium scalindua brodae, obtained using differential coverage binning of sequence data from two enrichment reactors.</title>
        <authorList>
            <person name="Speth D.R."/>
            <person name="Russ L."/>
            <person name="Kartal B."/>
            <person name="Op den Camp H.J."/>
            <person name="Dutilh B.E."/>
            <person name="Jetten M.S."/>
        </authorList>
    </citation>
    <scope>NUCLEOTIDE SEQUENCE [LARGE SCALE GENOMIC DNA]</scope>
    <source>
        <strain evidence="4">RU1</strain>
    </source>
</reference>
<evidence type="ECO:0000256" key="1">
    <source>
        <dbReference type="ARBA" id="ARBA00004953"/>
    </source>
</evidence>
<comment type="caution">
    <text evidence="4">The sequence shown here is derived from an EMBL/GenBank/DDBJ whole genome shotgun (WGS) entry which is preliminary data.</text>
</comment>
<dbReference type="GO" id="GO:0016994">
    <property type="term" value="F:precorrin-6A reductase activity"/>
    <property type="evidence" value="ECO:0007669"/>
    <property type="project" value="InterPro"/>
</dbReference>
<sequence>MILVMSGTEEGREIVKRLNDKGAGVITTVATEYGREIYEKIGLGHLCIQGRLDIKELSELIRDKNIDILIDATHPYATQVSYNAIKASEEIGIKYIRLQRPASVTEDDDIGGTATEKQEFVHIVADMDEAVSWCSESDKKRILLTTGFSSAEKFVKLKDKKEIYIRILPMPEHIRQCVSIGIKPSNILALQGPFSLELNTAIYNQYKIDIVVTKDSGKTGGVPEKIQSASAAGIDIVIIKREEIDYPVKCSSIDDVFGLLGMEIV</sequence>
<dbReference type="NCBIfam" id="TIGR00715">
    <property type="entry name" value="precor6x_red"/>
    <property type="match status" value="1"/>
</dbReference>
<evidence type="ECO:0000313" key="4">
    <source>
        <dbReference type="EMBL" id="KHE93405.1"/>
    </source>
</evidence>
<organism evidence="4 5">
    <name type="scientific">Candidatus Scalindua brodae</name>
    <dbReference type="NCBI Taxonomy" id="237368"/>
    <lineage>
        <taxon>Bacteria</taxon>
        <taxon>Pseudomonadati</taxon>
        <taxon>Planctomycetota</taxon>
        <taxon>Candidatus Brocadiia</taxon>
        <taxon>Candidatus Brocadiales</taxon>
        <taxon>Candidatus Scalinduaceae</taxon>
        <taxon>Candidatus Scalindua</taxon>
    </lineage>
</organism>
<protein>
    <submittedName>
        <fullName evidence="4">Precorrin-6X reductase</fullName>
    </submittedName>
</protein>
<keyword evidence="3" id="KW-0560">Oxidoreductase</keyword>
<dbReference type="eggNOG" id="COG2099">
    <property type="taxonomic scope" value="Bacteria"/>
</dbReference>
<name>A0A0B0ERW4_9BACT</name>
<dbReference type="Proteomes" id="UP000030652">
    <property type="component" value="Unassembled WGS sequence"/>
</dbReference>
<dbReference type="Pfam" id="PF02571">
    <property type="entry name" value="CbiJ"/>
    <property type="match status" value="1"/>
</dbReference>
<keyword evidence="2" id="KW-0169">Cobalamin biosynthesis</keyword>
<evidence type="ECO:0000256" key="3">
    <source>
        <dbReference type="ARBA" id="ARBA00023002"/>
    </source>
</evidence>
<dbReference type="EMBL" id="JRYO01000058">
    <property type="protein sequence ID" value="KHE93405.1"/>
    <property type="molecule type" value="Genomic_DNA"/>
</dbReference>
<dbReference type="PROSITE" id="PS51014">
    <property type="entry name" value="COBK_CBIJ"/>
    <property type="match status" value="1"/>
</dbReference>
<dbReference type="InterPro" id="IPR003723">
    <property type="entry name" value="Precorrin-6x_reduct"/>
</dbReference>
<dbReference type="PANTHER" id="PTHR36925:SF1">
    <property type="entry name" value="COBALT-PRECORRIN-6A REDUCTASE"/>
    <property type="match status" value="1"/>
</dbReference>
<comment type="pathway">
    <text evidence="1">Cofactor biosynthesis; adenosylcobalamin biosynthesis.</text>
</comment>
<evidence type="ECO:0000313" key="5">
    <source>
        <dbReference type="Proteomes" id="UP000030652"/>
    </source>
</evidence>
<dbReference type="PANTHER" id="PTHR36925">
    <property type="entry name" value="COBALT-PRECORRIN-6A REDUCTASE"/>
    <property type="match status" value="1"/>
</dbReference>
<proteinExistence type="predicted"/>
<gene>
    <name evidence="4" type="ORF">SCABRO_00831</name>
</gene>
<dbReference type="UniPathway" id="UPA00148"/>
<accession>A0A0B0ERW4</accession>
<evidence type="ECO:0000256" key="2">
    <source>
        <dbReference type="ARBA" id="ARBA00022573"/>
    </source>
</evidence>
<dbReference type="AlphaFoldDB" id="A0A0B0ERW4"/>
<dbReference type="GO" id="GO:0009236">
    <property type="term" value="P:cobalamin biosynthetic process"/>
    <property type="evidence" value="ECO:0007669"/>
    <property type="project" value="UniProtKB-UniPathway"/>
</dbReference>